<reference evidence="4" key="1">
    <citation type="submission" date="2016-04" db="EMBL/GenBank/DDBJ databases">
        <authorList>
            <person name="Evans L.H."/>
            <person name="Alamgir A."/>
            <person name="Owens N."/>
            <person name="Weber N.D."/>
            <person name="Virtaneva K."/>
            <person name="Barbian K."/>
            <person name="Babar A."/>
            <person name="Rosenke K."/>
        </authorList>
    </citation>
    <scope>NUCLEOTIDE SEQUENCE</scope>
    <source>
        <strain evidence="4">92-2</strain>
    </source>
</reference>
<dbReference type="InterPro" id="IPR044068">
    <property type="entry name" value="CB"/>
</dbReference>
<proteinExistence type="predicted"/>
<evidence type="ECO:0000313" key="4">
    <source>
        <dbReference type="EMBL" id="SBV95269.1"/>
    </source>
</evidence>
<dbReference type="PROSITE" id="PS51900">
    <property type="entry name" value="CB"/>
    <property type="match status" value="1"/>
</dbReference>
<dbReference type="GO" id="GO:0003677">
    <property type="term" value="F:DNA binding"/>
    <property type="evidence" value="ECO:0007669"/>
    <property type="project" value="UniProtKB-UniRule"/>
</dbReference>
<organism evidence="4">
    <name type="scientific">uncultured Desulfovibrio sp</name>
    <dbReference type="NCBI Taxonomy" id="167968"/>
    <lineage>
        <taxon>Bacteria</taxon>
        <taxon>Pseudomonadati</taxon>
        <taxon>Thermodesulfobacteriota</taxon>
        <taxon>Desulfovibrionia</taxon>
        <taxon>Desulfovibrionales</taxon>
        <taxon>Desulfovibrionaceae</taxon>
        <taxon>Desulfovibrio</taxon>
        <taxon>environmental samples</taxon>
    </lineage>
</organism>
<evidence type="ECO:0000256" key="2">
    <source>
        <dbReference type="PROSITE-ProRule" id="PRU01248"/>
    </source>
</evidence>
<evidence type="ECO:0000259" key="3">
    <source>
        <dbReference type="PROSITE" id="PS51900"/>
    </source>
</evidence>
<dbReference type="EMBL" id="FLUP01000001">
    <property type="protein sequence ID" value="SBV95269.1"/>
    <property type="molecule type" value="Genomic_DNA"/>
</dbReference>
<dbReference type="AlphaFoldDB" id="A0A212J740"/>
<name>A0A212J740_9BACT</name>
<feature type="domain" description="Core-binding (CB)" evidence="3">
    <location>
        <begin position="8"/>
        <end position="106"/>
    </location>
</feature>
<keyword evidence="1" id="KW-0229">DNA integration</keyword>
<evidence type="ECO:0000256" key="1">
    <source>
        <dbReference type="ARBA" id="ARBA00022908"/>
    </source>
</evidence>
<dbReference type="GO" id="GO:0015074">
    <property type="term" value="P:DNA integration"/>
    <property type="evidence" value="ECO:0007669"/>
    <property type="project" value="UniProtKB-KW"/>
</dbReference>
<accession>A0A212J740</accession>
<sequence length="224" mass="25106">MEDLPTHEELQRLLQHALDEVLNEPNKSLVAPDEIRRRLNGYLRFMLDKDATSVTREEIRNVRGSLRKLPRQKHCRASCNAPRSNHFRKTVNTIVQAILGMYEWAIREQVLGIPPAKVWYRSDLAGHNLSLGGLTLASAKGTEPESQRKALIENGIMPCNCSSFVSLSVHCTIGSARFSGGQTDKSTRTKFPPCNKIRVGELTGLRLPATTVRGYASFFALYSR</sequence>
<keyword evidence="2" id="KW-0238">DNA-binding</keyword>
<gene>
    <name evidence="4" type="ORF">KM92DES2_10640</name>
</gene>
<protein>
    <recommendedName>
        <fullName evidence="3">Core-binding (CB) domain-containing protein</fullName>
    </recommendedName>
</protein>